<evidence type="ECO:0000259" key="1">
    <source>
        <dbReference type="Pfam" id="PF00534"/>
    </source>
</evidence>
<evidence type="ECO:0000259" key="2">
    <source>
        <dbReference type="Pfam" id="PF13439"/>
    </source>
</evidence>
<dbReference type="CDD" id="cd03801">
    <property type="entry name" value="GT4_PimA-like"/>
    <property type="match status" value="1"/>
</dbReference>
<feature type="domain" description="Glycosyl transferase family 1" evidence="1">
    <location>
        <begin position="171"/>
        <end position="336"/>
    </location>
</feature>
<dbReference type="Proteomes" id="UP000633943">
    <property type="component" value="Unassembled WGS sequence"/>
</dbReference>
<dbReference type="InterPro" id="IPR028098">
    <property type="entry name" value="Glyco_trans_4-like_N"/>
</dbReference>
<keyword evidence="4" id="KW-1185">Reference proteome</keyword>
<dbReference type="Gene3D" id="3.40.50.2000">
    <property type="entry name" value="Glycogen Phosphorylase B"/>
    <property type="match status" value="2"/>
</dbReference>
<feature type="domain" description="Glycosyltransferase subfamily 4-like N-terminal" evidence="2">
    <location>
        <begin position="15"/>
        <end position="165"/>
    </location>
</feature>
<reference evidence="3 4" key="1">
    <citation type="submission" date="2019-12" db="EMBL/GenBank/DDBJ databases">
        <title>Comparative genomics gives insights into the taxonomy of the Azoarcus-Aromatoleum group and reveals separate origins of nif in the plant-associated Azoarcus and non-plant-associated Aromatoleum sub-groups.</title>
        <authorList>
            <person name="Lafos M."/>
            <person name="Maluk M."/>
            <person name="Batista M."/>
            <person name="Junghare M."/>
            <person name="Carmona M."/>
            <person name="Faoro H."/>
            <person name="Cruz L.M."/>
            <person name="Battistoni F."/>
            <person name="De Souza E."/>
            <person name="Pedrosa F."/>
            <person name="Chen W.-M."/>
            <person name="Poole P.S."/>
            <person name="Dixon R.A."/>
            <person name="James E.K."/>
        </authorList>
    </citation>
    <scope>NUCLEOTIDE SEQUENCE [LARGE SCALE GENOMIC DNA]</scope>
    <source>
        <strain evidence="3 4">PbN1</strain>
    </source>
</reference>
<dbReference type="InterPro" id="IPR001296">
    <property type="entry name" value="Glyco_trans_1"/>
</dbReference>
<accession>A0ABX1NXQ4</accession>
<evidence type="ECO:0000313" key="4">
    <source>
        <dbReference type="Proteomes" id="UP000633943"/>
    </source>
</evidence>
<evidence type="ECO:0000313" key="3">
    <source>
        <dbReference type="EMBL" id="NMG16541.1"/>
    </source>
</evidence>
<dbReference type="PANTHER" id="PTHR12526">
    <property type="entry name" value="GLYCOSYLTRANSFERASE"/>
    <property type="match status" value="1"/>
</dbReference>
<sequence>MRRRICYFLGTYEDWGGASRALLNFIVRVDRQKFDPLVVVTKPGKLLEKLAELGIATAVRPKQDWNGNPFKFVLDVFQAIAFLREQKVDLIHLNGGSLGWKPPELIAARILGTPVLVHYHIVSKSVTPFLRFVQGVIAVSRFVAEHTPFGGKSISVVHNIADVARFGHGRSIRQELGFAESDIVIGFLGQIKSIKGVEMFLRLPEALDNPKVKFMIAGETKDKDPEFIARFNAAVAANPAINYVGFRSDPENIYASADILVMPSQWEEPCAMVLFESAAARKPIIASRTGGTPEIIQDGVNGLLFERDDFAALVRHIRQLIDHPAERAALGERAYQAVEKSFIQAPVQKLEHLYLETLG</sequence>
<proteinExistence type="predicted"/>
<gene>
    <name evidence="3" type="ORF">GPA24_13500</name>
</gene>
<dbReference type="Pfam" id="PF13439">
    <property type="entry name" value="Glyco_transf_4"/>
    <property type="match status" value="1"/>
</dbReference>
<dbReference type="PANTHER" id="PTHR12526:SF630">
    <property type="entry name" value="GLYCOSYLTRANSFERASE"/>
    <property type="match status" value="1"/>
</dbReference>
<name>A0ABX1NXQ4_9RHOO</name>
<organism evidence="3 4">
    <name type="scientific">Aromatoleum bremense</name>
    <dbReference type="NCBI Taxonomy" id="76115"/>
    <lineage>
        <taxon>Bacteria</taxon>
        <taxon>Pseudomonadati</taxon>
        <taxon>Pseudomonadota</taxon>
        <taxon>Betaproteobacteria</taxon>
        <taxon>Rhodocyclales</taxon>
        <taxon>Rhodocyclaceae</taxon>
        <taxon>Aromatoleum</taxon>
    </lineage>
</organism>
<dbReference type="SUPFAM" id="SSF53756">
    <property type="entry name" value="UDP-Glycosyltransferase/glycogen phosphorylase"/>
    <property type="match status" value="1"/>
</dbReference>
<dbReference type="RefSeq" id="WP_169203113.1">
    <property type="nucleotide sequence ID" value="NZ_CP059467.1"/>
</dbReference>
<protein>
    <submittedName>
        <fullName evidence="3">Glycosyltransferase</fullName>
    </submittedName>
</protein>
<dbReference type="EMBL" id="WTVP01000039">
    <property type="protein sequence ID" value="NMG16541.1"/>
    <property type="molecule type" value="Genomic_DNA"/>
</dbReference>
<dbReference type="Pfam" id="PF00534">
    <property type="entry name" value="Glycos_transf_1"/>
    <property type="match status" value="1"/>
</dbReference>
<comment type="caution">
    <text evidence="3">The sequence shown here is derived from an EMBL/GenBank/DDBJ whole genome shotgun (WGS) entry which is preliminary data.</text>
</comment>